<dbReference type="InterPro" id="IPR035642">
    <property type="entry name" value="MraZ_N"/>
</dbReference>
<evidence type="ECO:0000256" key="6">
    <source>
        <dbReference type="ARBA" id="ARBA00023163"/>
    </source>
</evidence>
<dbReference type="InterPro" id="IPR038619">
    <property type="entry name" value="MraZ_sf"/>
</dbReference>
<sequence length="143" mass="16484">MLMGKYQNSIDAKGRMIVPAKYREELGYRCVVTRGMDKCLYIYPMVQWEKFMEKLAKLPTADANARAFVRHFYANAVEGDIDKQGRLGIPQELREYANIEKDLVTVGLLDKIEIWSRKEWSEAEEEAELSPNNIAAQMAEYGI</sequence>
<dbReference type="InterPro" id="IPR020603">
    <property type="entry name" value="MraZ_dom"/>
</dbReference>
<dbReference type="GO" id="GO:0009295">
    <property type="term" value="C:nucleoid"/>
    <property type="evidence" value="ECO:0007669"/>
    <property type="project" value="UniProtKB-SubCell"/>
</dbReference>
<dbReference type="GO" id="GO:0005737">
    <property type="term" value="C:cytoplasm"/>
    <property type="evidence" value="ECO:0007669"/>
    <property type="project" value="UniProtKB-UniRule"/>
</dbReference>
<protein>
    <recommendedName>
        <fullName evidence="1 7">Transcriptional regulator MraZ</fullName>
    </recommendedName>
</protein>
<evidence type="ECO:0000313" key="9">
    <source>
        <dbReference type="EMBL" id="QIB70103.1"/>
    </source>
</evidence>
<keyword evidence="6 7" id="KW-0804">Transcription</keyword>
<dbReference type="Proteomes" id="UP000466848">
    <property type="component" value="Chromosome"/>
</dbReference>
<proteinExistence type="inferred from homology"/>
<dbReference type="InterPro" id="IPR003444">
    <property type="entry name" value="MraZ"/>
</dbReference>
<dbReference type="PROSITE" id="PS51740">
    <property type="entry name" value="SPOVT_ABRB"/>
    <property type="match status" value="2"/>
</dbReference>
<dbReference type="PANTHER" id="PTHR34701">
    <property type="entry name" value="TRANSCRIPTIONAL REGULATOR MRAZ"/>
    <property type="match status" value="1"/>
</dbReference>
<reference evidence="9 10" key="1">
    <citation type="submission" date="2020-02" db="EMBL/GenBank/DDBJ databases">
        <authorList>
            <person name="Kim Y.B."/>
            <person name="Roh S.W."/>
        </authorList>
    </citation>
    <scope>NUCLEOTIDE SEQUENCE [LARGE SCALE GENOMIC DNA]</scope>
    <source>
        <strain evidence="9 10">DSM 103574</strain>
    </source>
</reference>
<dbReference type="NCBIfam" id="TIGR00242">
    <property type="entry name" value="division/cell wall cluster transcriptional repressor MraZ"/>
    <property type="match status" value="1"/>
</dbReference>
<evidence type="ECO:0000259" key="8">
    <source>
        <dbReference type="PROSITE" id="PS51740"/>
    </source>
</evidence>
<dbReference type="InterPro" id="IPR035644">
    <property type="entry name" value="MraZ_C"/>
</dbReference>
<gene>
    <name evidence="7 9" type="primary">mraZ</name>
    <name evidence="9" type="ORF">Ami103574_12725</name>
</gene>
<evidence type="ECO:0000256" key="2">
    <source>
        <dbReference type="ARBA" id="ARBA00022490"/>
    </source>
</evidence>
<evidence type="ECO:0000256" key="1">
    <source>
        <dbReference type="ARBA" id="ARBA00013860"/>
    </source>
</evidence>
<dbReference type="Pfam" id="PF02381">
    <property type="entry name" value="MraZ"/>
    <property type="match status" value="2"/>
</dbReference>
<keyword evidence="2 7" id="KW-0963">Cytoplasm</keyword>
<dbReference type="FunFam" id="3.40.1550.20:FF:000002">
    <property type="entry name" value="Transcriptional regulator MraZ"/>
    <property type="match status" value="1"/>
</dbReference>
<dbReference type="EMBL" id="CP048649">
    <property type="protein sequence ID" value="QIB70103.1"/>
    <property type="molecule type" value="Genomic_DNA"/>
</dbReference>
<dbReference type="InterPro" id="IPR037914">
    <property type="entry name" value="SpoVT-AbrB_sf"/>
</dbReference>
<feature type="domain" description="SpoVT-AbrB" evidence="8">
    <location>
        <begin position="5"/>
        <end position="47"/>
    </location>
</feature>
<dbReference type="GO" id="GO:2000143">
    <property type="term" value="P:negative regulation of DNA-templated transcription initiation"/>
    <property type="evidence" value="ECO:0007669"/>
    <property type="project" value="TreeGrafter"/>
</dbReference>
<comment type="similarity">
    <text evidence="7">Belongs to the MraZ family.</text>
</comment>
<comment type="subunit">
    <text evidence="7">Forms oligomers.</text>
</comment>
<keyword evidence="3" id="KW-0677">Repeat</keyword>
<feature type="domain" description="SpoVT-AbrB" evidence="8">
    <location>
        <begin position="76"/>
        <end position="119"/>
    </location>
</feature>
<dbReference type="SUPFAM" id="SSF89447">
    <property type="entry name" value="AbrB/MazE/MraZ-like"/>
    <property type="match status" value="1"/>
</dbReference>
<dbReference type="KEGG" id="abut:Ami103574_12725"/>
<evidence type="ECO:0000256" key="5">
    <source>
        <dbReference type="ARBA" id="ARBA00023125"/>
    </source>
</evidence>
<dbReference type="AlphaFoldDB" id="A0A858BVY3"/>
<dbReference type="CDD" id="cd16320">
    <property type="entry name" value="MraZ_N"/>
    <property type="match status" value="1"/>
</dbReference>
<organism evidence="9 10">
    <name type="scientific">Aminipila butyrica</name>
    <dbReference type="NCBI Taxonomy" id="433296"/>
    <lineage>
        <taxon>Bacteria</taxon>
        <taxon>Bacillati</taxon>
        <taxon>Bacillota</taxon>
        <taxon>Clostridia</taxon>
        <taxon>Peptostreptococcales</taxon>
        <taxon>Anaerovoracaceae</taxon>
        <taxon>Aminipila</taxon>
    </lineage>
</organism>
<dbReference type="InterPro" id="IPR007159">
    <property type="entry name" value="SpoVT-AbrB_dom"/>
</dbReference>
<keyword evidence="10" id="KW-1185">Reference proteome</keyword>
<keyword evidence="4 7" id="KW-0805">Transcription regulation</keyword>
<keyword evidence="5 7" id="KW-0238">DNA-binding</keyword>
<evidence type="ECO:0000313" key="10">
    <source>
        <dbReference type="Proteomes" id="UP000466848"/>
    </source>
</evidence>
<dbReference type="GO" id="GO:0003700">
    <property type="term" value="F:DNA-binding transcription factor activity"/>
    <property type="evidence" value="ECO:0007669"/>
    <property type="project" value="UniProtKB-UniRule"/>
</dbReference>
<dbReference type="HAMAP" id="MF_01008">
    <property type="entry name" value="MraZ"/>
    <property type="match status" value="1"/>
</dbReference>
<dbReference type="PANTHER" id="PTHR34701:SF1">
    <property type="entry name" value="TRANSCRIPTIONAL REGULATOR MRAZ"/>
    <property type="match status" value="1"/>
</dbReference>
<evidence type="ECO:0000256" key="3">
    <source>
        <dbReference type="ARBA" id="ARBA00022737"/>
    </source>
</evidence>
<evidence type="ECO:0000256" key="4">
    <source>
        <dbReference type="ARBA" id="ARBA00023015"/>
    </source>
</evidence>
<dbReference type="Gene3D" id="3.40.1550.20">
    <property type="entry name" value="Transcriptional regulator MraZ domain"/>
    <property type="match status" value="1"/>
</dbReference>
<dbReference type="GO" id="GO:0000976">
    <property type="term" value="F:transcription cis-regulatory region binding"/>
    <property type="evidence" value="ECO:0007669"/>
    <property type="project" value="TreeGrafter"/>
</dbReference>
<comment type="subcellular location">
    <subcellularLocation>
        <location evidence="7">Cytoplasm</location>
        <location evidence="7">Nucleoid</location>
    </subcellularLocation>
</comment>
<dbReference type="CDD" id="cd16321">
    <property type="entry name" value="MraZ_C"/>
    <property type="match status" value="1"/>
</dbReference>
<evidence type="ECO:0000256" key="7">
    <source>
        <dbReference type="HAMAP-Rule" id="MF_01008"/>
    </source>
</evidence>
<name>A0A858BVY3_9FIRM</name>
<accession>A0A858BVY3</accession>